<organism evidence="2 3">
    <name type="scientific">Roseovarius litoreus</name>
    <dbReference type="NCBI Taxonomy" id="1155722"/>
    <lineage>
        <taxon>Bacteria</taxon>
        <taxon>Pseudomonadati</taxon>
        <taxon>Pseudomonadota</taxon>
        <taxon>Alphaproteobacteria</taxon>
        <taxon>Rhodobacterales</taxon>
        <taxon>Roseobacteraceae</taxon>
        <taxon>Roseovarius</taxon>
    </lineage>
</organism>
<evidence type="ECO:0000256" key="1">
    <source>
        <dbReference type="SAM" id="MobiDB-lite"/>
    </source>
</evidence>
<dbReference type="RefSeq" id="WP_149779448.1">
    <property type="nucleotide sequence ID" value="NZ_FRCB01000004.1"/>
</dbReference>
<dbReference type="Pfam" id="PF06676">
    <property type="entry name" value="DUF1178"/>
    <property type="match status" value="1"/>
</dbReference>
<dbReference type="PIRSF" id="PIRSF032131">
    <property type="entry name" value="UCP032131"/>
    <property type="match status" value="1"/>
</dbReference>
<feature type="compositionally biased region" description="Basic and acidic residues" evidence="1">
    <location>
        <begin position="101"/>
        <end position="110"/>
    </location>
</feature>
<protein>
    <recommendedName>
        <fullName evidence="4">DUF1178 family protein</fullName>
    </recommendedName>
</protein>
<proteinExistence type="predicted"/>
<feature type="region of interest" description="Disordered" evidence="1">
    <location>
        <begin position="54"/>
        <end position="74"/>
    </location>
</feature>
<evidence type="ECO:0008006" key="4">
    <source>
        <dbReference type="Google" id="ProtNLM"/>
    </source>
</evidence>
<dbReference type="InterPro" id="IPR009562">
    <property type="entry name" value="DUF1178"/>
</dbReference>
<feature type="region of interest" description="Disordered" evidence="1">
    <location>
        <begin position="101"/>
        <end position="122"/>
    </location>
</feature>
<dbReference type="AlphaFoldDB" id="A0A1M7FPU6"/>
<name>A0A1M7FPU6_9RHOB</name>
<evidence type="ECO:0000313" key="2">
    <source>
        <dbReference type="EMBL" id="SHM06016.1"/>
    </source>
</evidence>
<dbReference type="Proteomes" id="UP000322545">
    <property type="component" value="Unassembled WGS sequence"/>
</dbReference>
<dbReference type="EMBL" id="FRCB01000004">
    <property type="protein sequence ID" value="SHM06016.1"/>
    <property type="molecule type" value="Genomic_DNA"/>
</dbReference>
<evidence type="ECO:0000313" key="3">
    <source>
        <dbReference type="Proteomes" id="UP000322545"/>
    </source>
</evidence>
<sequence>MIQFTLKCDRDHRFDSWFQSAAAFDKLKASGMVSCAVCGSTSVDKALMAPRVAVSRAPQDRPEPGALSTPSHPAEQALAELKKRIESQSEYVGMNFAAEARRIHAGDSPERPIYGEARPDDARKLIEEGVPVAPLPFVPGRKSN</sequence>
<gene>
    <name evidence="2" type="ORF">SAMN05443432_104280</name>
</gene>
<accession>A0A1M7FPU6</accession>
<reference evidence="2 3" key="1">
    <citation type="submission" date="2016-11" db="EMBL/GenBank/DDBJ databases">
        <authorList>
            <person name="Varghese N."/>
            <person name="Submissions S."/>
        </authorList>
    </citation>
    <scope>NUCLEOTIDE SEQUENCE [LARGE SCALE GENOMIC DNA]</scope>
    <source>
        <strain evidence="2 3">DSM 28249</strain>
    </source>
</reference>
<keyword evidence="3" id="KW-1185">Reference proteome</keyword>